<dbReference type="GO" id="GO:0051301">
    <property type="term" value="P:cell division"/>
    <property type="evidence" value="ECO:0007669"/>
    <property type="project" value="UniProtKB-KW"/>
</dbReference>
<dbReference type="PROSITE" id="PS00690">
    <property type="entry name" value="DEAH_ATP_HELICASE"/>
    <property type="match status" value="1"/>
</dbReference>
<evidence type="ECO:0000259" key="22">
    <source>
        <dbReference type="PROSITE" id="PS51192"/>
    </source>
</evidence>
<dbReference type="STRING" id="51511.ENSCSAVP00000006865"/>
<dbReference type="GO" id="GO:0003677">
    <property type="term" value="F:DNA binding"/>
    <property type="evidence" value="ECO:0007669"/>
    <property type="project" value="UniProtKB-KW"/>
</dbReference>
<dbReference type="GO" id="GO:0006260">
    <property type="term" value="P:DNA replication"/>
    <property type="evidence" value="ECO:0007669"/>
    <property type="project" value="UniProtKB-KW"/>
</dbReference>
<evidence type="ECO:0000256" key="16">
    <source>
        <dbReference type="ARBA" id="ARBA00023235"/>
    </source>
</evidence>
<dbReference type="GO" id="GO:0005737">
    <property type="term" value="C:cytoplasm"/>
    <property type="evidence" value="ECO:0007669"/>
    <property type="project" value="TreeGrafter"/>
</dbReference>
<dbReference type="GeneTree" id="ENSGT00940000157800"/>
<dbReference type="PROSITE" id="PS51192">
    <property type="entry name" value="HELICASE_ATP_BIND_1"/>
    <property type="match status" value="1"/>
</dbReference>
<dbReference type="AlphaFoldDB" id="H2YNF8"/>
<dbReference type="CDD" id="cd18794">
    <property type="entry name" value="SF2_C_RecQ"/>
    <property type="match status" value="1"/>
</dbReference>
<dbReference type="Ensembl" id="ENSCSAVT00000006952.1">
    <property type="protein sequence ID" value="ENSCSAVP00000006865.1"/>
    <property type="gene ID" value="ENSCSAVG00000004094.1"/>
</dbReference>
<feature type="domain" description="Helicase ATP-binding" evidence="22">
    <location>
        <begin position="30"/>
        <end position="204"/>
    </location>
</feature>
<dbReference type="InterPro" id="IPR004589">
    <property type="entry name" value="DNA_helicase_ATP-dep_RecQ"/>
</dbReference>
<dbReference type="GO" id="GO:0005694">
    <property type="term" value="C:chromosome"/>
    <property type="evidence" value="ECO:0007669"/>
    <property type="project" value="TreeGrafter"/>
</dbReference>
<evidence type="ECO:0000256" key="19">
    <source>
        <dbReference type="ARBA" id="ARBA00034617"/>
    </source>
</evidence>
<evidence type="ECO:0000256" key="2">
    <source>
        <dbReference type="ARBA" id="ARBA00004642"/>
    </source>
</evidence>
<dbReference type="GO" id="GO:0000724">
    <property type="term" value="P:double-strand break repair via homologous recombination"/>
    <property type="evidence" value="ECO:0007669"/>
    <property type="project" value="TreeGrafter"/>
</dbReference>
<evidence type="ECO:0000256" key="15">
    <source>
        <dbReference type="ARBA" id="ARBA00023204"/>
    </source>
</evidence>
<dbReference type="InterPro" id="IPR027417">
    <property type="entry name" value="P-loop_NTPase"/>
</dbReference>
<keyword evidence="6" id="KW-0235">DNA replication</keyword>
<evidence type="ECO:0000256" key="13">
    <source>
        <dbReference type="ARBA" id="ARBA00022840"/>
    </source>
</evidence>
<dbReference type="PANTHER" id="PTHR13710">
    <property type="entry name" value="DNA HELICASE RECQ FAMILY MEMBER"/>
    <property type="match status" value="1"/>
</dbReference>
<evidence type="ECO:0000256" key="21">
    <source>
        <dbReference type="RuleBase" id="RU364117"/>
    </source>
</evidence>
<dbReference type="Pfam" id="PF00271">
    <property type="entry name" value="Helicase_C"/>
    <property type="match status" value="1"/>
</dbReference>
<comment type="catalytic activity">
    <reaction evidence="19 21">
        <text>Couples ATP hydrolysis with the unwinding of duplex DNA by translocating in the 3'-5' direction.</text>
        <dbReference type="EC" id="5.6.2.4"/>
    </reaction>
</comment>
<evidence type="ECO:0000256" key="18">
    <source>
        <dbReference type="ARBA" id="ARBA00023306"/>
    </source>
</evidence>
<keyword evidence="17 21" id="KW-0539">Nucleus</keyword>
<evidence type="ECO:0000256" key="1">
    <source>
        <dbReference type="ARBA" id="ARBA00001947"/>
    </source>
</evidence>
<evidence type="ECO:0000256" key="10">
    <source>
        <dbReference type="ARBA" id="ARBA00022801"/>
    </source>
</evidence>
<dbReference type="GO" id="GO:0005524">
    <property type="term" value="F:ATP binding"/>
    <property type="evidence" value="ECO:0007669"/>
    <property type="project" value="UniProtKB-KW"/>
</dbReference>
<keyword evidence="11 21" id="KW-0347">Helicase</keyword>
<keyword evidence="8 21" id="KW-0547">Nucleotide-binding</keyword>
<dbReference type="InterPro" id="IPR001650">
    <property type="entry name" value="Helicase_C-like"/>
</dbReference>
<keyword evidence="14" id="KW-0238">DNA-binding</keyword>
<keyword evidence="12" id="KW-0862">Zinc</keyword>
<dbReference type="GO" id="GO:0016887">
    <property type="term" value="F:ATP hydrolysis activity"/>
    <property type="evidence" value="ECO:0007669"/>
    <property type="project" value="RHEA"/>
</dbReference>
<evidence type="ECO:0000259" key="23">
    <source>
        <dbReference type="PROSITE" id="PS51194"/>
    </source>
</evidence>
<dbReference type="GO" id="GO:0005654">
    <property type="term" value="C:nucleoplasm"/>
    <property type="evidence" value="ECO:0007669"/>
    <property type="project" value="UniProtKB-SubCell"/>
</dbReference>
<keyword evidence="25" id="KW-1185">Reference proteome</keyword>
<dbReference type="SUPFAM" id="SSF52540">
    <property type="entry name" value="P-loop containing nucleoside triphosphate hydrolases"/>
    <property type="match status" value="1"/>
</dbReference>
<dbReference type="InterPro" id="IPR032284">
    <property type="entry name" value="RecQ_Zn-bd"/>
</dbReference>
<dbReference type="NCBIfam" id="TIGR00614">
    <property type="entry name" value="recQ_fam"/>
    <property type="match status" value="1"/>
</dbReference>
<keyword evidence="18" id="KW-0131">Cell cycle</keyword>
<evidence type="ECO:0000256" key="11">
    <source>
        <dbReference type="ARBA" id="ARBA00022806"/>
    </source>
</evidence>
<keyword evidence="13 21" id="KW-0067">ATP-binding</keyword>
<evidence type="ECO:0000256" key="20">
    <source>
        <dbReference type="ARBA" id="ARBA00049360"/>
    </source>
</evidence>
<proteinExistence type="inferred from homology"/>
<keyword evidence="5" id="KW-0132">Cell division</keyword>
<dbReference type="HOGENOM" id="CLU_001103_9_3_1"/>
<keyword evidence="7" id="KW-0479">Metal-binding</keyword>
<evidence type="ECO:0000256" key="6">
    <source>
        <dbReference type="ARBA" id="ARBA00022705"/>
    </source>
</evidence>
<comment type="catalytic activity">
    <reaction evidence="20 21">
        <text>ATP + H2O = ADP + phosphate + H(+)</text>
        <dbReference type="Rhea" id="RHEA:13065"/>
        <dbReference type="ChEBI" id="CHEBI:15377"/>
        <dbReference type="ChEBI" id="CHEBI:15378"/>
        <dbReference type="ChEBI" id="CHEBI:30616"/>
        <dbReference type="ChEBI" id="CHEBI:43474"/>
        <dbReference type="ChEBI" id="CHEBI:456216"/>
    </reaction>
</comment>
<comment type="cofactor">
    <cofactor evidence="1">
        <name>Zn(2+)</name>
        <dbReference type="ChEBI" id="CHEBI:29105"/>
    </cofactor>
</comment>
<dbReference type="CDD" id="cd17920">
    <property type="entry name" value="DEXHc_RecQ"/>
    <property type="match status" value="1"/>
</dbReference>
<dbReference type="InterPro" id="IPR002464">
    <property type="entry name" value="DNA/RNA_helicase_DEAH_CS"/>
</dbReference>
<accession>H2YNF8</accession>
<reference evidence="25" key="1">
    <citation type="submission" date="2003-08" db="EMBL/GenBank/DDBJ databases">
        <authorList>
            <person name="Birren B."/>
            <person name="Nusbaum C."/>
            <person name="Abebe A."/>
            <person name="Abouelleil A."/>
            <person name="Adekoya E."/>
            <person name="Ait-zahra M."/>
            <person name="Allen N."/>
            <person name="Allen T."/>
            <person name="An P."/>
            <person name="Anderson M."/>
            <person name="Anderson S."/>
            <person name="Arachchi H."/>
            <person name="Armbruster J."/>
            <person name="Bachantsang P."/>
            <person name="Baldwin J."/>
            <person name="Barry A."/>
            <person name="Bayul T."/>
            <person name="Blitshsteyn B."/>
            <person name="Bloom T."/>
            <person name="Blye J."/>
            <person name="Boguslavskiy L."/>
            <person name="Borowsky M."/>
            <person name="Boukhgalter B."/>
            <person name="Brunache A."/>
            <person name="Butler J."/>
            <person name="Calixte N."/>
            <person name="Calvo S."/>
            <person name="Camarata J."/>
            <person name="Campo K."/>
            <person name="Chang J."/>
            <person name="Cheshatsang Y."/>
            <person name="Citroen M."/>
            <person name="Collymore A."/>
            <person name="Considine T."/>
            <person name="Cook A."/>
            <person name="Cooke P."/>
            <person name="Corum B."/>
            <person name="Cuomo C."/>
            <person name="David R."/>
            <person name="Dawoe T."/>
            <person name="Degray S."/>
            <person name="Dodge S."/>
            <person name="Dooley K."/>
            <person name="Dorje P."/>
            <person name="Dorjee K."/>
            <person name="Dorris L."/>
            <person name="Duffey N."/>
            <person name="Dupes A."/>
            <person name="Elkins T."/>
            <person name="Engels R."/>
            <person name="Erickson J."/>
            <person name="Farina A."/>
            <person name="Faro S."/>
            <person name="Ferreira P."/>
            <person name="Fischer H."/>
            <person name="Fitzgerald M."/>
            <person name="Foley K."/>
            <person name="Gage D."/>
            <person name="Galagan J."/>
            <person name="Gearin G."/>
            <person name="Gnerre S."/>
            <person name="Gnirke A."/>
            <person name="Goyette A."/>
            <person name="Graham J."/>
            <person name="Grandbois E."/>
            <person name="Gyaltsen K."/>
            <person name="Hafez N."/>
            <person name="Hagopian D."/>
            <person name="Hagos B."/>
            <person name="Hall J."/>
            <person name="Hatcher B."/>
            <person name="Heller A."/>
            <person name="Higgins H."/>
            <person name="Honan T."/>
            <person name="Horn A."/>
            <person name="Houde N."/>
            <person name="Hughes L."/>
            <person name="Hulme W."/>
            <person name="Husby E."/>
            <person name="Iliev I."/>
            <person name="Jaffe D."/>
            <person name="Jones C."/>
            <person name="Kamal M."/>
            <person name="Kamat A."/>
            <person name="Kamvysselis M."/>
            <person name="Karlsson E."/>
            <person name="Kells C."/>
            <person name="Kieu A."/>
            <person name="Kisner P."/>
            <person name="Kodira C."/>
            <person name="Kulbokas E."/>
            <person name="Labutti K."/>
            <person name="Lama D."/>
            <person name="Landers T."/>
            <person name="Leger J."/>
            <person name="Levine S."/>
            <person name="Lewis D."/>
            <person name="Lewis T."/>
            <person name="Lindblad-toh K."/>
            <person name="Liu X."/>
            <person name="Lokyitsang T."/>
            <person name="Lokyitsang Y."/>
            <person name="Lucien O."/>
            <person name="Lui A."/>
            <person name="Ma L.J."/>
            <person name="Mabbitt R."/>
            <person name="Macdonald J."/>
            <person name="Maclean C."/>
            <person name="Major J."/>
            <person name="Manning J."/>
            <person name="Marabella R."/>
            <person name="Maru K."/>
            <person name="Matthews C."/>
            <person name="Mauceli E."/>
            <person name="Mccarthy M."/>
            <person name="Mcdonough S."/>
            <person name="Mcghee T."/>
            <person name="Meldrim J."/>
            <person name="Meneus L."/>
            <person name="Mesirov J."/>
            <person name="Mihalev A."/>
            <person name="Mihova T."/>
            <person name="Mikkelsen T."/>
            <person name="Mlenga V."/>
            <person name="Moru K."/>
            <person name="Mozes J."/>
            <person name="Mulrain L."/>
            <person name="Munson G."/>
            <person name="Naylor J."/>
            <person name="Newes C."/>
            <person name="Nguyen C."/>
            <person name="Nguyen N."/>
            <person name="Nguyen T."/>
            <person name="Nicol R."/>
            <person name="Nielsen C."/>
            <person name="Nizzari M."/>
            <person name="Norbu C."/>
            <person name="Norbu N."/>
            <person name="O'donnell P."/>
            <person name="Okoawo O."/>
            <person name="O'leary S."/>
            <person name="Omotosho B."/>
            <person name="O'neill K."/>
            <person name="Osman S."/>
            <person name="Parker S."/>
            <person name="Perrin D."/>
            <person name="Phunkhang P."/>
            <person name="Piqani B."/>
            <person name="Purcell S."/>
            <person name="Rachupka T."/>
            <person name="Ramasamy U."/>
            <person name="Rameau R."/>
            <person name="Ray V."/>
            <person name="Raymond C."/>
            <person name="Retta R."/>
            <person name="Richardson S."/>
            <person name="Rise C."/>
            <person name="Rodriguez J."/>
            <person name="Rogers J."/>
            <person name="Rogov P."/>
            <person name="Rutman M."/>
            <person name="Schupbach R."/>
            <person name="Seaman C."/>
            <person name="Settipalli S."/>
            <person name="Sharpe T."/>
            <person name="Sheridan J."/>
            <person name="Sherpa N."/>
            <person name="Shi J."/>
            <person name="Smirnov S."/>
            <person name="Smith C."/>
            <person name="Sougnez C."/>
            <person name="Spencer B."/>
            <person name="Stalker J."/>
            <person name="Stange-thomann N."/>
            <person name="Stavropoulos S."/>
            <person name="Stetson K."/>
            <person name="Stone C."/>
            <person name="Stone S."/>
            <person name="Stubbs M."/>
            <person name="Talamas J."/>
            <person name="Tchuinga P."/>
            <person name="Tenzing P."/>
            <person name="Tesfaye S."/>
            <person name="Theodore J."/>
            <person name="Thoulutsang Y."/>
            <person name="Topham K."/>
            <person name="Towey S."/>
            <person name="Tsamla T."/>
            <person name="Tsomo N."/>
            <person name="Vallee D."/>
            <person name="Vassiliev H."/>
            <person name="Venkataraman V."/>
            <person name="Vinson J."/>
            <person name="Vo A."/>
            <person name="Wade C."/>
            <person name="Wang S."/>
            <person name="Wangchuk T."/>
            <person name="Wangdi T."/>
            <person name="Whittaker C."/>
            <person name="Wilkinson J."/>
            <person name="Wu Y."/>
            <person name="Wyman D."/>
            <person name="Yadav S."/>
            <person name="Yang S."/>
            <person name="Yang X."/>
            <person name="Yeager S."/>
            <person name="Yee E."/>
            <person name="Young G."/>
            <person name="Zainoun J."/>
            <person name="Zembeck L."/>
            <person name="Zimmer A."/>
            <person name="Zody M."/>
            <person name="Lander E."/>
        </authorList>
    </citation>
    <scope>NUCLEOTIDE SEQUENCE [LARGE SCALE GENOMIC DNA]</scope>
</reference>
<dbReference type="SMART" id="SM00490">
    <property type="entry name" value="HELICc"/>
    <property type="match status" value="1"/>
</dbReference>
<evidence type="ECO:0000313" key="25">
    <source>
        <dbReference type="Proteomes" id="UP000007875"/>
    </source>
</evidence>
<organism evidence="24 25">
    <name type="scientific">Ciona savignyi</name>
    <name type="common">Pacific transparent sea squirt</name>
    <dbReference type="NCBI Taxonomy" id="51511"/>
    <lineage>
        <taxon>Eukaryota</taxon>
        <taxon>Metazoa</taxon>
        <taxon>Chordata</taxon>
        <taxon>Tunicata</taxon>
        <taxon>Ascidiacea</taxon>
        <taxon>Phlebobranchia</taxon>
        <taxon>Cionidae</taxon>
        <taxon>Ciona</taxon>
    </lineage>
</organism>
<dbReference type="InParanoid" id="H2YNF8"/>
<keyword evidence="10 21" id="KW-0378">Hydrolase</keyword>
<keyword evidence="4" id="KW-0597">Phosphoprotein</keyword>
<dbReference type="EC" id="5.6.2.4" evidence="21"/>
<dbReference type="OMA" id="CRWQFLL"/>
<dbReference type="GO" id="GO:0009378">
    <property type="term" value="F:four-way junction helicase activity"/>
    <property type="evidence" value="ECO:0007669"/>
    <property type="project" value="TreeGrafter"/>
</dbReference>
<comment type="subcellular location">
    <subcellularLocation>
        <location evidence="2">Nucleus</location>
        <location evidence="2">Nucleoplasm</location>
    </subcellularLocation>
</comment>
<evidence type="ECO:0000256" key="3">
    <source>
        <dbReference type="ARBA" id="ARBA00005446"/>
    </source>
</evidence>
<dbReference type="PANTHER" id="PTHR13710:SF152">
    <property type="entry name" value="ATP-DEPENDENT DNA HELICASE Q5"/>
    <property type="match status" value="1"/>
</dbReference>
<dbReference type="InterPro" id="IPR014001">
    <property type="entry name" value="Helicase_ATP-bd"/>
</dbReference>
<name>H2YNF8_CIOSA</name>
<feature type="domain" description="Helicase C-terminal" evidence="23">
    <location>
        <begin position="225"/>
        <end position="388"/>
    </location>
</feature>
<dbReference type="GO" id="GO:0046872">
    <property type="term" value="F:metal ion binding"/>
    <property type="evidence" value="ECO:0007669"/>
    <property type="project" value="UniProtKB-KW"/>
</dbReference>
<keyword evidence="15" id="KW-0234">DNA repair</keyword>
<dbReference type="GO" id="GO:0010605">
    <property type="term" value="P:negative regulation of macromolecule metabolic process"/>
    <property type="evidence" value="ECO:0007669"/>
    <property type="project" value="UniProtKB-ARBA"/>
</dbReference>
<keyword evidence="9" id="KW-0227">DNA damage</keyword>
<evidence type="ECO:0000313" key="24">
    <source>
        <dbReference type="Ensembl" id="ENSCSAVP00000006865.1"/>
    </source>
</evidence>
<dbReference type="InterPro" id="IPR011545">
    <property type="entry name" value="DEAD/DEAH_box_helicase_dom"/>
</dbReference>
<dbReference type="SMART" id="SM00487">
    <property type="entry name" value="DEXDc"/>
    <property type="match status" value="1"/>
</dbReference>
<dbReference type="Gene3D" id="3.40.50.300">
    <property type="entry name" value="P-loop containing nucleotide triphosphate hydrolases"/>
    <property type="match status" value="2"/>
</dbReference>
<dbReference type="FunFam" id="3.40.50.300:FF:000444">
    <property type="entry name" value="ATP-dependent DNA helicase"/>
    <property type="match status" value="1"/>
</dbReference>
<dbReference type="PROSITE" id="PS51194">
    <property type="entry name" value="HELICASE_CTER"/>
    <property type="match status" value="1"/>
</dbReference>
<dbReference type="Pfam" id="PF16124">
    <property type="entry name" value="RecQ_Zn_bind"/>
    <property type="match status" value="1"/>
</dbReference>
<dbReference type="eggNOG" id="KOG0352">
    <property type="taxonomic scope" value="Eukaryota"/>
</dbReference>
<evidence type="ECO:0000256" key="14">
    <source>
        <dbReference type="ARBA" id="ARBA00023125"/>
    </source>
</evidence>
<dbReference type="GO" id="GO:0045934">
    <property type="term" value="P:negative regulation of nucleobase-containing compound metabolic process"/>
    <property type="evidence" value="ECO:0007669"/>
    <property type="project" value="UniProtKB-ARBA"/>
</dbReference>
<evidence type="ECO:0000256" key="17">
    <source>
        <dbReference type="ARBA" id="ARBA00023242"/>
    </source>
</evidence>
<evidence type="ECO:0000256" key="9">
    <source>
        <dbReference type="ARBA" id="ARBA00022763"/>
    </source>
</evidence>
<sequence length="437" mass="49390">TLDNLKINQILHDTFKHKQFKSATQKEAVYKVCEGKKDVFVSMPTGAGKSLCYQLPAVYFGQISLVISPLIALMSDQLSHLKRLNIHACTINSKQSAGERNEVITDLFHAESKCRLLYITPEQTATTKFMDMVMKLHARGKIALLVIDEAHCVSQWGHDFRPDYLSIGKLRQKLTNVPCIALTATATLDVQKDIFSSLRLPSSTATFKTGVFRPNLYYDVKVKELLSDTYLDLQNFCQKALGMSVTEDKAKGSGIIYCHKREDCMTLSAELLKRGIHAKPYHAGLSNKERESVQNDWTLGKVPIIVATISFGMGVDKSNVRFVVHWTIPKSMAGYYQESGRAGRDGKVSYCRLYYSRVDRNSMDFLMKKELERKKSKSKSETQLKKHVNAATDNFKSLVKYCEGTQCRHASIAEFFNDVVPDCNKQCDFCRNPKSVE</sequence>
<dbReference type="Pfam" id="PF00270">
    <property type="entry name" value="DEAD"/>
    <property type="match status" value="1"/>
</dbReference>
<evidence type="ECO:0000256" key="4">
    <source>
        <dbReference type="ARBA" id="ARBA00022553"/>
    </source>
</evidence>
<reference evidence="24" key="3">
    <citation type="submission" date="2025-09" db="UniProtKB">
        <authorList>
            <consortium name="Ensembl"/>
        </authorList>
    </citation>
    <scope>IDENTIFICATION</scope>
</reference>
<evidence type="ECO:0000256" key="12">
    <source>
        <dbReference type="ARBA" id="ARBA00022833"/>
    </source>
</evidence>
<keyword evidence="16" id="KW-0413">Isomerase</keyword>
<dbReference type="FunFam" id="3.40.50.300:FF:000614">
    <property type="entry name" value="ATP-dependent DNA helicase"/>
    <property type="match status" value="1"/>
</dbReference>
<comment type="similarity">
    <text evidence="3 21">Belongs to the helicase family. RecQ subfamily.</text>
</comment>
<dbReference type="Proteomes" id="UP000007875">
    <property type="component" value="Unassembled WGS sequence"/>
</dbReference>
<dbReference type="GO" id="GO:0043138">
    <property type="term" value="F:3'-5' DNA helicase activity"/>
    <property type="evidence" value="ECO:0007669"/>
    <property type="project" value="UniProtKB-EC"/>
</dbReference>
<evidence type="ECO:0000256" key="8">
    <source>
        <dbReference type="ARBA" id="ARBA00022741"/>
    </source>
</evidence>
<reference evidence="24" key="2">
    <citation type="submission" date="2025-08" db="UniProtKB">
        <authorList>
            <consortium name="Ensembl"/>
        </authorList>
    </citation>
    <scope>IDENTIFICATION</scope>
</reference>
<protein>
    <recommendedName>
        <fullName evidence="21">ATP-dependent DNA helicase</fullName>
        <ecNumber evidence="21">5.6.2.4</ecNumber>
    </recommendedName>
</protein>
<evidence type="ECO:0000256" key="7">
    <source>
        <dbReference type="ARBA" id="ARBA00022723"/>
    </source>
</evidence>
<evidence type="ECO:0000256" key="5">
    <source>
        <dbReference type="ARBA" id="ARBA00022618"/>
    </source>
</evidence>